<dbReference type="InterPro" id="IPR005046">
    <property type="entry name" value="DUF285"/>
</dbReference>
<reference evidence="8" key="1">
    <citation type="submission" date="2023-01" db="EMBL/GenBank/DDBJ databases">
        <title>Genome analysis of 13 Lactobacillus isolated from gut of wild boar.</title>
        <authorList>
            <person name="Papp P."/>
            <person name="Libisch B."/>
            <person name="Nagy T."/>
            <person name="Olasz F."/>
        </authorList>
    </citation>
    <scope>NUCLEOTIDE SEQUENCE</scope>
    <source>
        <strain evidence="8">F146</strain>
    </source>
</reference>
<evidence type="ECO:0000256" key="3">
    <source>
        <dbReference type="ARBA" id="ARBA00022729"/>
    </source>
</evidence>
<dbReference type="Pfam" id="PF04650">
    <property type="entry name" value="YSIRK_signal"/>
    <property type="match status" value="1"/>
</dbReference>
<dbReference type="InterPro" id="IPR032675">
    <property type="entry name" value="LRR_dom_sf"/>
</dbReference>
<dbReference type="InterPro" id="IPR005877">
    <property type="entry name" value="YSIRK_signal_dom"/>
</dbReference>
<dbReference type="RefSeq" id="WP_272225768.1">
    <property type="nucleotide sequence ID" value="NZ_JAQONE010000006.1"/>
</dbReference>
<keyword evidence="3" id="KW-0732">Signal</keyword>
<organism evidence="8 9">
    <name type="scientific">Limosilactobacillus mucosae</name>
    <name type="common">Lactobacillus mucosae</name>
    <dbReference type="NCBI Taxonomy" id="97478"/>
    <lineage>
        <taxon>Bacteria</taxon>
        <taxon>Bacillati</taxon>
        <taxon>Bacillota</taxon>
        <taxon>Bacilli</taxon>
        <taxon>Lactobacillales</taxon>
        <taxon>Lactobacillaceae</taxon>
        <taxon>Limosilactobacillus</taxon>
    </lineage>
</organism>
<keyword evidence="6" id="KW-0472">Membrane</keyword>
<dbReference type="NCBIfam" id="TIGR02167">
    <property type="entry name" value="Liste_lipo_26"/>
    <property type="match status" value="13"/>
</dbReference>
<dbReference type="InterPro" id="IPR041495">
    <property type="entry name" value="Mub_B2"/>
</dbReference>
<evidence type="ECO:0000256" key="1">
    <source>
        <dbReference type="ARBA" id="ARBA00022512"/>
    </source>
</evidence>
<name>A0AAJ1MAW7_LIMMU</name>
<dbReference type="InterPro" id="IPR011889">
    <property type="entry name" value="Liste_lipo_26"/>
</dbReference>
<comment type="caution">
    <text evidence="8">The sequence shown here is derived from an EMBL/GenBank/DDBJ whole genome shotgun (WGS) entry which is preliminary data.</text>
</comment>
<feature type="compositionally biased region" description="Polar residues" evidence="5">
    <location>
        <begin position="122"/>
        <end position="138"/>
    </location>
</feature>
<evidence type="ECO:0000313" key="8">
    <source>
        <dbReference type="EMBL" id="MDC2829108.1"/>
    </source>
</evidence>
<dbReference type="Proteomes" id="UP001220670">
    <property type="component" value="Unassembled WGS sequence"/>
</dbReference>
<feature type="compositionally biased region" description="Low complexity" evidence="5">
    <location>
        <begin position="93"/>
        <end position="121"/>
    </location>
</feature>
<dbReference type="Pfam" id="PF03382">
    <property type="entry name" value="DUF285"/>
    <property type="match status" value="3"/>
</dbReference>
<dbReference type="SUPFAM" id="SSF52058">
    <property type="entry name" value="L domain-like"/>
    <property type="match status" value="1"/>
</dbReference>
<evidence type="ECO:0000313" key="9">
    <source>
        <dbReference type="Proteomes" id="UP001220670"/>
    </source>
</evidence>
<dbReference type="Gene3D" id="3.80.10.10">
    <property type="entry name" value="Ribonuclease Inhibitor"/>
    <property type="match status" value="2"/>
</dbReference>
<keyword evidence="6" id="KW-0812">Transmembrane</keyword>
<dbReference type="GO" id="GO:0031146">
    <property type="term" value="P:SCF-dependent proteasomal ubiquitin-dependent protein catabolic process"/>
    <property type="evidence" value="ECO:0007669"/>
    <property type="project" value="TreeGrafter"/>
</dbReference>
<keyword evidence="6" id="KW-1133">Transmembrane helix</keyword>
<dbReference type="GO" id="GO:0019005">
    <property type="term" value="C:SCF ubiquitin ligase complex"/>
    <property type="evidence" value="ECO:0007669"/>
    <property type="project" value="TreeGrafter"/>
</dbReference>
<feature type="domain" description="Gram-positive cocci surface proteins LPxTG" evidence="7">
    <location>
        <begin position="4377"/>
        <end position="4412"/>
    </location>
</feature>
<feature type="compositionally biased region" description="Low complexity" evidence="5">
    <location>
        <begin position="62"/>
        <end position="72"/>
    </location>
</feature>
<feature type="region of interest" description="Disordered" evidence="5">
    <location>
        <begin position="49"/>
        <end position="138"/>
    </location>
</feature>
<dbReference type="Pfam" id="PF17966">
    <property type="entry name" value="Muc_B2"/>
    <property type="match status" value="17"/>
</dbReference>
<dbReference type="Gene3D" id="3.10.20.320">
    <property type="entry name" value="Putative peptidoglycan bound protein (lpxtg motif)"/>
    <property type="match status" value="7"/>
</dbReference>
<evidence type="ECO:0000256" key="4">
    <source>
        <dbReference type="ARBA" id="ARBA00023088"/>
    </source>
</evidence>
<protein>
    <submittedName>
        <fullName evidence="8">BspA family leucine-rich repeat surface protein</fullName>
    </submittedName>
</protein>
<keyword evidence="2" id="KW-0964">Secreted</keyword>
<keyword evidence="4" id="KW-0572">Peptidoglycan-anchor</keyword>
<feature type="transmembrane region" description="Helical" evidence="6">
    <location>
        <begin position="4386"/>
        <end position="4405"/>
    </location>
</feature>
<dbReference type="PROSITE" id="PS50847">
    <property type="entry name" value="GRAM_POS_ANCHORING"/>
    <property type="match status" value="1"/>
</dbReference>
<evidence type="ECO:0000256" key="5">
    <source>
        <dbReference type="SAM" id="MobiDB-lite"/>
    </source>
</evidence>
<feature type="region of interest" description="Disordered" evidence="5">
    <location>
        <begin position="2904"/>
        <end position="2924"/>
    </location>
</feature>
<evidence type="ECO:0000256" key="2">
    <source>
        <dbReference type="ARBA" id="ARBA00022525"/>
    </source>
</evidence>
<dbReference type="Pfam" id="PF00746">
    <property type="entry name" value="Gram_pos_anchor"/>
    <property type="match status" value="1"/>
</dbReference>
<dbReference type="EMBL" id="JAQONE010000006">
    <property type="protein sequence ID" value="MDC2829108.1"/>
    <property type="molecule type" value="Genomic_DNA"/>
</dbReference>
<keyword evidence="1" id="KW-0134">Cell wall</keyword>
<gene>
    <name evidence="8" type="ORF">PO250_01995</name>
</gene>
<dbReference type="Gene3D" id="2.60.40.4300">
    <property type="match status" value="17"/>
</dbReference>
<proteinExistence type="predicted"/>
<evidence type="ECO:0000256" key="6">
    <source>
        <dbReference type="SAM" id="Phobius"/>
    </source>
</evidence>
<dbReference type="InterPro" id="IPR019931">
    <property type="entry name" value="LPXTG_anchor"/>
</dbReference>
<dbReference type="PANTHER" id="PTHR13318">
    <property type="entry name" value="PARTNER OF PAIRED, ISOFORM B-RELATED"/>
    <property type="match status" value="1"/>
</dbReference>
<feature type="compositionally biased region" description="Polar residues" evidence="5">
    <location>
        <begin position="73"/>
        <end position="92"/>
    </location>
</feature>
<dbReference type="NCBIfam" id="TIGR01168">
    <property type="entry name" value="YSIRK_signal"/>
    <property type="match status" value="1"/>
</dbReference>
<sequence length="4412" mass="475618">MVSKNNLHLKQTKTADQTPHYGLRKLSVGVASVLLSTTLYLGATAKADTVPAGNESQNPVTSAVADSSSSSAGTLTITQSAGSTADTQETTDSTASQVSSTATSQSSESAVSASPVSEPVTNDQNTSASPVASSASQTAESAVNTVSTSDSATTTLDLSSSAVDLVTDSVLTTSLATSTATETPDVSKWTYNVVPNGTANEIVLTGYTGTDSTIIVPNAVDFANAGVSISNGTVYLTYDLAEKLAKTSGITKLIISNNGGAKVVACGNWYSKNSLIIGDANWADVFDSSELTSMDLRGMDTSQITNMDSMFENCKNLTSLDVSNWNTSNVTNMSMMFYNCSKLTSLDVLKWDVSKVTDMHYMFSDCQNLTSLDISEWDTSKVTNMSGVFESCKKITSLDVSKWNTSNVTDMNYMFGDCQNLTSLNISKWDTSNATDMSGVFSGCQNLTSLDVSKWNTSKTVNMSDMFSSCYNLTSLDISKWDTSNVTNMSGVFSGCYILTPLDVSKWDTHKVTDISNMFTACRKLSSLDVSKWNTSNVTNMSGVFYGCENLTSLDVVSKWDTSKATNMSNMFNGCHNLTSLNLLNWDMSNVVNMSQMFEDCINLTSLDVSNWNTSKATNMSSMFRGSYNLKFLDLSNWDTSKVTDMKTMFYPTIYSSYYFYTTPLEVITKDSKLLTYNYADDYRVSKVQFKANADDATLSSNNAQTDSKTLTVAFTPERAKNSTLTSKIDQLADDSTSNYQQLAKTYQATIKANPGLSAELAAAFDTVLNETATRPKYDFIAFNPDGVILGQAADPAKLLNGTYNAEWKKAAAKTTIEFVDDDNNGAVVGTPTVLSGYDGDVDAVSMTLPTNYKLVSGQTIPTSVTLSGADDTVQIHLKHQIQTIADNDPMNHTSFQVTVHYKKDGATNTFMPDTVITTKYKRTTTKDLVTGKYTATPFVLESISQTGTKINGLGTPTEGVVKDIPAGWQYFTYSIPYNVSVPGWHPTYSGSSFTDTIGIAAGTSTAMKTAELTAIYAANTQTTHIKYVDTNGTVVKTDTISGKTDTTQTVNSTVPAGWKMTTPQTIPTSVTFDGDGVPDTTITIEHNHVAVTHDKPQTTGTQIPNGATTAKFKGVGQSDLNKTVTRTVTITNPDGTAKTTKQTFTSTRDAVVDMVDGSVVYGEWTKGQWDAVDVPVIKHYTASQTSVPAQTVDGSTADATVNVTYTVNTETVTVQWVDDTENGKVVYSTNVSLQPGKTTAVWIFGLDDTGHASTDAVALSGMYDLVGVSDSNVLKSWGQGYYYYYDVFNLAMPSVDDWIDGNTYTVHLTHKIGKTDGYSSPTKMALRKTNSERYPNLMYTDDAAWNKTHKDVTRTITIVKPDGSQSTTTQKLAFSRQAQYDMVTGEFKGYTDWKEGTQTFAAYTPSAIAGYTAETAPAATTTGDSDNSTVTLHYTANPQTAKIVYTDTDGNTIKTDTVNGVTDQTVDTNSTVPTGWKLANGQTIPATIKLGVNTPDTKVIVEHDHVTITPDNPQTDGTDIPNGTAQFKGVSENDLNQTRTRTITVNDPHAGVKTITQTAKISRNATVDMIDGSVVYGDWSTAQWSEYVVPTVEHYTASQTSVPEQTVDGSTADTTVNVTYTVNAETVTVQWVDDTENGKVVYSTDVSLQPGKIEDVWIFGLDDAGHSSTDAVALRDMYDLAGISDSDVLKPWPWSPDYYDVFNLTMPSVDNWIDGNTYTVHLTHKIVKTDGYPSPTKVALRTTNSERYPNLMYTDDAALSKTQKDVTRTITVVKPDGSQSTTTQKLAFSRQAQYDMVTGEFKGYTDWKEGTQTFAVYTPDAIDGYTAETAPSATATGDSDNLAITLHYTANPQTAKIVYIDTDGNTVKTDTVNGVTDQTVDTNSTVPTGWKLVDGQTIPATIKLGVNTPDTKITVEHDHVTITSDNPQTDGTDIPNGVAKFKGVSDNDLNQTITRTIQVNDPYSGGNDITQTAKISRSATVDMVDGSVVYGDWSTAQWPEYVVPTIDGYTPTQVTVEKKSVTNGDQDETVAVEYLADSQTVQINYVYNGQVVKNDSLDGYTDDVVAFTPSVPTGYKLVDPTSVPSSITITANPGDVTIAVDHDHVTIASDKPQADGTQIPNGTAKFKGVSDSDLNKTVTRTVTITSPDGTTKTTKQTFTSTRDAVVDMVDGSVAYGDWTKGQWDAVDVPAIEHYTASQTSVPEQTVDGSTADATVNVTYTVNDETVTVQWIDDETGETLYSEAVTAKPNVTKTVYAYGVDSNGKTSDDMLYLQGCYELVSVSDTSVLTLYDSTMSRYFDAYKVVFPSVDNWIDGNTYSVHLKHHVVTVRGMDNPTSEAFRNTNTARYPKLMFTEDAATDKTNHTVTRTIILHQPSGDKTVIQSTDFERGAYYDAVNGKFLGYTDWHGWPTTLSSYEVPTVAGYTASIQEVPSLEINGDSADQAVEVNYTANAQTTHVVYVDQNGNQIQSDDVDGHTDETVKVTSKVPAGWVLADGQSVPESITFGVSTPDVKVVVKHGHVAVTPDAPKTSNDKLPDNPAQNYPTGVGYDNLNKTVTRTINVHNLDGTVTPIVQTAHLTRTADVDEVDGTVTYGEWTTGSWDKFVSTPIDGYTASLTEMPATEVSSATADTSFDVIYTANSQSMRINYIDENGQTVGSTIVNGHTDETVTTNSKVPVGWKLIDGQNVPTEITFKGAKTDDVTVKVEHAHVTVQPSDPKTFADKLPDNADKNYPSGVDHDDLNKTITRTIEIDEPNGNIIFVPKQEVHYTRTADVDEVNGTVTYGEWTTKDQFAEFANIPVFAGYTPSQDKIDAIVPSVDDNNSAVKITYTANEQSMQIVYVGENGQTVKADTVKGHTDETVPTNSTVPAGWTTENTVPAEITFKGAKTADVTIKVKHAHVTVTPDKPKTANNKLPDNTDKNYPSGVDYNDLNKTVKRTINVHNVDGTTTTVEQEVHFTRTADVDEVDGTVEYGSWQADKQFDQYAVPVVPGYVSVIDGKEQSTIQPAMPNVDDNDSTIDVTYQAVDGSQTIDYVDENDTVIGYQIITGKTAETKPVKNAVPVGWKLADGQTVPATVTIKADDVPIKVLVEHDHVAVSHDNAQKDGTRIPNGAAQFKGVSDNDLNQTLTRTITVNDPHAGAKTITQTAKISRDATVDMVDGSVAYGNWSTAQWSEYSVPTVDGYTPSQTMVEKKSVTNGDHNDNVTIDYKANAQTAKIVYTDENDQPVKTDTVDGVTDQTVDTNSTVPTGWKLADGQTIPTTIKLGANTPDTVVKVEHDHVSVNHDNPQTDGTDIPNGTAQFKGVSDSDLNQTLTRTITVNAPHAGVKTITQTAQIYRDATVDMVDGSVVYSDWSTAQWPEYSAPTVDGYTPSQATVEAKTVIDGTKDDNVTIDYTADKQTAKIVYTDADDNPVKTDTVDGVTDQTVDTNSVVPTGWKLVDGQTIPTTIKLGVNTPDTIVKVEHDHVSISHDNPQTDGTQIPNGVAQFKGVSDSDLNQTLTRTITVNDPHAGVKTITQTAKISRDATVDMVDGSVVYGEWSTAEWPEYSVPTVDGYTPSQKTVEAKTVANGDKDDNVTVDYTADKQTAKIVYTDADGTPVKTDTVNGVTDQTVDANSTVPTGWKLVDGQMIPTTIKLSANTPDTIVKVEHDHVSVSHDNPQTDGTDIPNGAAKFKGVSDNDLNQTITRIITVNDPHAGVKTITQTAKISRNATVDMVDGSVVYGEWSTAQWPEYSVPTVDGYTPSQTTVEAKTVANGDQDDVATIDYTADKQTAKIVYTDENNQPVKTDMVDGVTDQTVDTNSTVPTGWKLVDGQMIPTTIKLSANTPDTIVKVEHDHVSISHDNPQIDGTQIPNGAAQFKGVSDNDLNQTLTRTITLNDPHTGAKAITQTAKISRDATVDMVDGSVVYGDWSTAQWPEYSVPTVDGYTPSQTTVEAKTVANGDKDTAVTINYTADKQTANIVYVDKDNNTVKTDTVDGVTDQTVDTNSTVPTGWKLVDGQTIPTTIKLGANTPDTIVKVEHDHVSVSHDNPQTDGTDIPNGAAKFKGVSDNDLNQTITRTITVNDPHAGVKTITQTAKISRNATVDMVDGSVTYGDWSTAQWPEYSVPTVDGYTPSQKTVEAKTVTNGDKDVAVMIDYTADKQTAKIVYTDTDDNPVKTDTVEGVTDQTVDANSTVPTGWKLVDGQTIPVTIKLGVNTPDVIVKVEHNHVSVSHNNPQTDGIDIPGGAAKFSGVADHDLNQTLTRTITVNNPHQGVKTITQTAKISRNATVDMVDGSVVYGDWSTAQWPEYSVPTIDGYTPSQKTVEAKTVANGDKDERVTVTYTANPKVPESVESSESAIAAGIKEVSTGTVSNESVETKNNANATADSQTKTAELPQTGNEQTGLQALVGLAMTGVAAVLGLGRKKRKND</sequence>
<accession>A0AAJ1MAW7</accession>
<evidence type="ECO:0000259" key="7">
    <source>
        <dbReference type="PROSITE" id="PS50847"/>
    </source>
</evidence>
<dbReference type="NCBIfam" id="TIGR01167">
    <property type="entry name" value="LPXTG_anchor"/>
    <property type="match status" value="1"/>
</dbReference>